<evidence type="ECO:0000256" key="9">
    <source>
        <dbReference type="ARBA" id="ARBA00023136"/>
    </source>
</evidence>
<evidence type="ECO:0000256" key="7">
    <source>
        <dbReference type="ARBA" id="ARBA00022989"/>
    </source>
</evidence>
<accession>Q6CRD8</accession>
<dbReference type="GO" id="GO:0055085">
    <property type="term" value="P:transmembrane transport"/>
    <property type="evidence" value="ECO:0007669"/>
    <property type="project" value="InterPro"/>
</dbReference>
<feature type="repeat" description="Solcar" evidence="10">
    <location>
        <begin position="53"/>
        <end position="140"/>
    </location>
</feature>
<dbReference type="Gene3D" id="1.50.40.10">
    <property type="entry name" value="Mitochondrial carrier domain"/>
    <property type="match status" value="2"/>
</dbReference>
<feature type="repeat" description="Solcar" evidence="10">
    <location>
        <begin position="148"/>
        <end position="242"/>
    </location>
</feature>
<dbReference type="OMA" id="FFGVYEF"/>
<dbReference type="AlphaFoldDB" id="Q6CRD8"/>
<dbReference type="FunFam" id="1.50.40.10:FF:000125">
    <property type="entry name" value="YMR166C-like protein"/>
    <property type="match status" value="1"/>
</dbReference>
<proteinExistence type="inferred from homology"/>
<dbReference type="SUPFAM" id="SSF103506">
    <property type="entry name" value="Mitochondrial carrier"/>
    <property type="match status" value="1"/>
</dbReference>
<evidence type="ECO:0000256" key="4">
    <source>
        <dbReference type="ARBA" id="ARBA00022692"/>
    </source>
</evidence>
<sequence length="364" mass="39849">MFSLSSSIPVVGTHDHPSEGILKSQQQSKRHGSTVPPPSGGKTNADSTENAYSPIVHCMLAGGIGGAIGDSAMHSLDTVKTRQQGAPSTVKYKNMIGAYRTIILEEGLRKGLYGGYSGAMLGSFPSAAIFFATYEYTKRKMIGEWGINETFSHLTAGFLGDFISSFVYVPSEVLKTRLQLQGRYNNPFFRSGYNYKNLTDAVTTIVRREGWPTLFFGYKATLSRDLPFSGLQFAFYEKFRQLAFAVENKTFDEDLSLSNEIITGAAAGGLAGIITTPLDVVKTRIQTQLPDIPENSSQNLKQQTLTNSITKGMMTVYKTEGLAGLFSGVGPRFIWTSIQSSIMLLLYQVALKTLDSKLSDEKKL</sequence>
<dbReference type="FunCoup" id="Q6CRD8">
    <property type="interactions" value="70"/>
</dbReference>
<dbReference type="eggNOG" id="KOG0770">
    <property type="taxonomic scope" value="Eukaryota"/>
</dbReference>
<keyword evidence="3 11" id="KW-0813">Transport</keyword>
<gene>
    <name evidence="13" type="ORF">KLLA0_D09889g</name>
</gene>
<dbReference type="PaxDb" id="284590-Q6CRD8"/>
<keyword evidence="7" id="KW-1133">Transmembrane helix</keyword>
<dbReference type="Proteomes" id="UP000000598">
    <property type="component" value="Chromosome D"/>
</dbReference>
<keyword evidence="5" id="KW-0677">Repeat</keyword>
<organism evidence="13 14">
    <name type="scientific">Kluyveromyces lactis (strain ATCC 8585 / CBS 2359 / DSM 70799 / NBRC 1267 / NRRL Y-1140 / WM37)</name>
    <name type="common">Yeast</name>
    <name type="synonym">Candida sphaerica</name>
    <dbReference type="NCBI Taxonomy" id="284590"/>
    <lineage>
        <taxon>Eukaryota</taxon>
        <taxon>Fungi</taxon>
        <taxon>Dikarya</taxon>
        <taxon>Ascomycota</taxon>
        <taxon>Saccharomycotina</taxon>
        <taxon>Saccharomycetes</taxon>
        <taxon>Saccharomycetales</taxon>
        <taxon>Saccharomycetaceae</taxon>
        <taxon>Kluyveromyces</taxon>
    </lineage>
</organism>
<evidence type="ECO:0000256" key="3">
    <source>
        <dbReference type="ARBA" id="ARBA00022448"/>
    </source>
</evidence>
<dbReference type="PROSITE" id="PS50920">
    <property type="entry name" value="SOLCAR"/>
    <property type="match status" value="3"/>
</dbReference>
<dbReference type="InterPro" id="IPR023395">
    <property type="entry name" value="MCP_dom_sf"/>
</dbReference>
<keyword evidence="4 10" id="KW-0812">Transmembrane</keyword>
<reference evidence="13 14" key="1">
    <citation type="journal article" date="2004" name="Nature">
        <title>Genome evolution in yeasts.</title>
        <authorList>
            <consortium name="Genolevures"/>
            <person name="Dujon B."/>
            <person name="Sherman D."/>
            <person name="Fischer G."/>
            <person name="Durrens P."/>
            <person name="Casaregola S."/>
            <person name="Lafontaine I."/>
            <person name="de Montigny J."/>
            <person name="Marck C."/>
            <person name="Neuveglise C."/>
            <person name="Talla E."/>
            <person name="Goffard N."/>
            <person name="Frangeul L."/>
            <person name="Aigle M."/>
            <person name="Anthouard V."/>
            <person name="Babour A."/>
            <person name="Barbe V."/>
            <person name="Barnay S."/>
            <person name="Blanchin S."/>
            <person name="Beckerich J.M."/>
            <person name="Beyne E."/>
            <person name="Bleykasten C."/>
            <person name="Boisrame A."/>
            <person name="Boyer J."/>
            <person name="Cattolico L."/>
            <person name="Confanioleri F."/>
            <person name="de Daruvar A."/>
            <person name="Despons L."/>
            <person name="Fabre E."/>
            <person name="Fairhead C."/>
            <person name="Ferry-Dumazet H."/>
            <person name="Groppi A."/>
            <person name="Hantraye F."/>
            <person name="Hennequin C."/>
            <person name="Jauniaux N."/>
            <person name="Joyet P."/>
            <person name="Kachouri R."/>
            <person name="Kerrest A."/>
            <person name="Koszul R."/>
            <person name="Lemaire M."/>
            <person name="Lesur I."/>
            <person name="Ma L."/>
            <person name="Muller H."/>
            <person name="Nicaud J.M."/>
            <person name="Nikolski M."/>
            <person name="Oztas S."/>
            <person name="Ozier-Kalogeropoulos O."/>
            <person name="Pellenz S."/>
            <person name="Potier S."/>
            <person name="Richard G.F."/>
            <person name="Straub M.L."/>
            <person name="Suleau A."/>
            <person name="Swennene D."/>
            <person name="Tekaia F."/>
            <person name="Wesolowski-Louvel M."/>
            <person name="Westhof E."/>
            <person name="Wirth B."/>
            <person name="Zeniou-Meyer M."/>
            <person name="Zivanovic I."/>
            <person name="Bolotin-Fukuhara M."/>
            <person name="Thierry A."/>
            <person name="Bouchier C."/>
            <person name="Caudron B."/>
            <person name="Scarpelli C."/>
            <person name="Gaillardin C."/>
            <person name="Weissenbach J."/>
            <person name="Wincker P."/>
            <person name="Souciet J.L."/>
        </authorList>
    </citation>
    <scope>NUCLEOTIDE SEQUENCE [LARGE SCALE GENOMIC DNA]</scope>
    <source>
        <strain evidence="14">ATCC 8585 / CBS 2359 / DSM 70799 / NBRC 1267 / NRRL Y-1140 / WM37</strain>
    </source>
</reference>
<dbReference type="EMBL" id="CR382124">
    <property type="protein sequence ID" value="CAH00597.1"/>
    <property type="molecule type" value="Genomic_DNA"/>
</dbReference>
<protein>
    <submittedName>
        <fullName evidence="13">KLLA0D09889p</fullName>
    </submittedName>
</protein>
<dbReference type="GO" id="GO:0005743">
    <property type="term" value="C:mitochondrial inner membrane"/>
    <property type="evidence" value="ECO:0007669"/>
    <property type="project" value="UniProtKB-SubCell"/>
</dbReference>
<dbReference type="HOGENOM" id="CLU_015166_3_2_1"/>
<keyword evidence="8" id="KW-0496">Mitochondrion</keyword>
<keyword evidence="6" id="KW-0999">Mitochondrion inner membrane</keyword>
<evidence type="ECO:0000256" key="11">
    <source>
        <dbReference type="RuleBase" id="RU000488"/>
    </source>
</evidence>
<evidence type="ECO:0000256" key="6">
    <source>
        <dbReference type="ARBA" id="ARBA00022792"/>
    </source>
</evidence>
<evidence type="ECO:0000313" key="13">
    <source>
        <dbReference type="EMBL" id="CAH00597.1"/>
    </source>
</evidence>
<dbReference type="KEGG" id="kla:KLLA0_D09889g"/>
<evidence type="ECO:0000256" key="10">
    <source>
        <dbReference type="PROSITE-ProRule" id="PRU00282"/>
    </source>
</evidence>
<feature type="region of interest" description="Disordered" evidence="12">
    <location>
        <begin position="1"/>
        <end position="48"/>
    </location>
</feature>
<dbReference type="Pfam" id="PF00153">
    <property type="entry name" value="Mito_carr"/>
    <property type="match status" value="3"/>
</dbReference>
<dbReference type="PRINTS" id="PR00926">
    <property type="entry name" value="MITOCARRIER"/>
</dbReference>
<evidence type="ECO:0000256" key="5">
    <source>
        <dbReference type="ARBA" id="ARBA00022737"/>
    </source>
</evidence>
<evidence type="ECO:0000313" key="14">
    <source>
        <dbReference type="Proteomes" id="UP000000598"/>
    </source>
</evidence>
<dbReference type="InterPro" id="IPR002067">
    <property type="entry name" value="MCP"/>
</dbReference>
<dbReference type="PANTHER" id="PTHR45667">
    <property type="entry name" value="S-ADENOSYLMETHIONINE MITOCHONDRIAL CARRIER PROTEIN"/>
    <property type="match status" value="1"/>
</dbReference>
<evidence type="ECO:0000256" key="2">
    <source>
        <dbReference type="ARBA" id="ARBA00006375"/>
    </source>
</evidence>
<evidence type="ECO:0000256" key="1">
    <source>
        <dbReference type="ARBA" id="ARBA00004448"/>
    </source>
</evidence>
<dbReference type="FunFam" id="1.50.40.10:FF:000095">
    <property type="entry name" value="Mitochondrial carrier protein"/>
    <property type="match status" value="1"/>
</dbReference>
<comment type="similarity">
    <text evidence="2 11">Belongs to the mitochondrial carrier (TC 2.A.29) family.</text>
</comment>
<keyword evidence="9 10" id="KW-0472">Membrane</keyword>
<dbReference type="InParanoid" id="Q6CRD8"/>
<feature type="repeat" description="Solcar" evidence="10">
    <location>
        <begin position="255"/>
        <end position="353"/>
    </location>
</feature>
<name>Q6CRD8_KLULA</name>
<evidence type="ECO:0000256" key="8">
    <source>
        <dbReference type="ARBA" id="ARBA00023128"/>
    </source>
</evidence>
<evidence type="ECO:0000256" key="12">
    <source>
        <dbReference type="SAM" id="MobiDB-lite"/>
    </source>
</evidence>
<keyword evidence="14" id="KW-1185">Reference proteome</keyword>
<dbReference type="InterPro" id="IPR018108">
    <property type="entry name" value="MCP_transmembrane"/>
</dbReference>
<comment type="subcellular location">
    <subcellularLocation>
        <location evidence="1">Mitochondrion inner membrane</location>
        <topology evidence="1">Multi-pass membrane protein</topology>
    </subcellularLocation>
</comment>